<dbReference type="GO" id="GO:0008768">
    <property type="term" value="F:UDP-sugar diphosphatase activity"/>
    <property type="evidence" value="ECO:0007669"/>
    <property type="project" value="TreeGrafter"/>
</dbReference>
<keyword evidence="1" id="KW-0378">Hydrolase</keyword>
<reference evidence="2" key="1">
    <citation type="journal article" date="2023" name="Insect Mol. Biol.">
        <title>Genome sequencing provides insights into the evolution of gene families encoding plant cell wall-degrading enzymes in longhorned beetles.</title>
        <authorList>
            <person name="Shin N.R."/>
            <person name="Okamura Y."/>
            <person name="Kirsch R."/>
            <person name="Pauchet Y."/>
        </authorList>
    </citation>
    <scope>NUCLEOTIDE SEQUENCE</scope>
    <source>
        <strain evidence="2">RBIC_L_NR</strain>
    </source>
</reference>
<keyword evidence="3" id="KW-1185">Reference proteome</keyword>
<name>A0AAV8WJ58_9CUCU</name>
<dbReference type="AlphaFoldDB" id="A0AAV8WJ58"/>
<organism evidence="2 3">
    <name type="scientific">Rhamnusium bicolor</name>
    <dbReference type="NCBI Taxonomy" id="1586634"/>
    <lineage>
        <taxon>Eukaryota</taxon>
        <taxon>Metazoa</taxon>
        <taxon>Ecdysozoa</taxon>
        <taxon>Arthropoda</taxon>
        <taxon>Hexapoda</taxon>
        <taxon>Insecta</taxon>
        <taxon>Pterygota</taxon>
        <taxon>Neoptera</taxon>
        <taxon>Endopterygota</taxon>
        <taxon>Coleoptera</taxon>
        <taxon>Polyphaga</taxon>
        <taxon>Cucujiformia</taxon>
        <taxon>Chrysomeloidea</taxon>
        <taxon>Cerambycidae</taxon>
        <taxon>Lepturinae</taxon>
        <taxon>Rhagiini</taxon>
        <taxon>Rhamnusium</taxon>
    </lineage>
</organism>
<gene>
    <name evidence="2" type="ORF">NQ314_021342</name>
</gene>
<dbReference type="InterPro" id="IPR015797">
    <property type="entry name" value="NUDIX_hydrolase-like_dom_sf"/>
</dbReference>
<dbReference type="GO" id="GO:0019693">
    <property type="term" value="P:ribose phosphate metabolic process"/>
    <property type="evidence" value="ECO:0007669"/>
    <property type="project" value="TreeGrafter"/>
</dbReference>
<sequence>MEDISDVYLTDFVPSVYTSPCTMYYKQNEKQRKWHIFAERNGVVIILYNSTRDVLILKIKTPTTAQIAKEEILEECGYDVAISHLEQIGTIKNLSVTTGARSTFYYCEVTDEMRVSKGGGEEGENVEVVEMPTTEVINYATNPEYVSSPVNFMYGLYWFLYNKYDKSKNGFK</sequence>
<dbReference type="PANTHER" id="PTHR11839">
    <property type="entry name" value="UDP/ADP-SUGAR PYROPHOSPHATASE"/>
    <property type="match status" value="1"/>
</dbReference>
<proteinExistence type="predicted"/>
<evidence type="ECO:0008006" key="4">
    <source>
        <dbReference type="Google" id="ProtNLM"/>
    </source>
</evidence>
<dbReference type="PANTHER" id="PTHR11839:SF15">
    <property type="entry name" value="URIDINE DIPHOSPHATE GLUCOSE PYROPHOSPHATASE NUDT14"/>
    <property type="match status" value="1"/>
</dbReference>
<protein>
    <recommendedName>
        <fullName evidence="4">Nudix hydrolase domain-containing protein</fullName>
    </recommendedName>
</protein>
<dbReference type="Proteomes" id="UP001162156">
    <property type="component" value="Unassembled WGS sequence"/>
</dbReference>
<dbReference type="GO" id="GO:0006753">
    <property type="term" value="P:nucleoside phosphate metabolic process"/>
    <property type="evidence" value="ECO:0007669"/>
    <property type="project" value="TreeGrafter"/>
</dbReference>
<comment type="caution">
    <text evidence="2">The sequence shown here is derived from an EMBL/GenBank/DDBJ whole genome shotgun (WGS) entry which is preliminary data.</text>
</comment>
<dbReference type="EMBL" id="JANEYF010005930">
    <property type="protein sequence ID" value="KAJ8926302.1"/>
    <property type="molecule type" value="Genomic_DNA"/>
</dbReference>
<accession>A0AAV8WJ58</accession>
<dbReference type="SUPFAM" id="SSF55811">
    <property type="entry name" value="Nudix"/>
    <property type="match status" value="1"/>
</dbReference>
<evidence type="ECO:0000256" key="1">
    <source>
        <dbReference type="ARBA" id="ARBA00022801"/>
    </source>
</evidence>
<evidence type="ECO:0000313" key="2">
    <source>
        <dbReference type="EMBL" id="KAJ8926302.1"/>
    </source>
</evidence>
<evidence type="ECO:0000313" key="3">
    <source>
        <dbReference type="Proteomes" id="UP001162156"/>
    </source>
</evidence>
<dbReference type="Gene3D" id="3.90.79.10">
    <property type="entry name" value="Nucleoside Triphosphate Pyrophosphohydrolase"/>
    <property type="match status" value="1"/>
</dbReference>